<dbReference type="InterPro" id="IPR059019">
    <property type="entry name" value="WHD_CapW"/>
</dbReference>
<keyword evidence="5" id="KW-1185">Reference proteome</keyword>
<dbReference type="Proteomes" id="UP001195660">
    <property type="component" value="Unassembled WGS sequence"/>
</dbReference>
<dbReference type="InterPro" id="IPR059020">
    <property type="entry name" value="CapW_CTD"/>
</dbReference>
<dbReference type="EMBL" id="WOFE01000001">
    <property type="protein sequence ID" value="MBM5570537.1"/>
    <property type="molecule type" value="Genomic_DNA"/>
</dbReference>
<evidence type="ECO:0000313" key="4">
    <source>
        <dbReference type="EMBL" id="MBM5570537.1"/>
    </source>
</evidence>
<comment type="caution">
    <text evidence="4">The sequence shown here is derived from an EMBL/GenBank/DDBJ whole genome shotgun (WGS) entry which is preliminary data.</text>
</comment>
<evidence type="ECO:0000259" key="2">
    <source>
        <dbReference type="Pfam" id="PF26107"/>
    </source>
</evidence>
<feature type="domain" description="WYL" evidence="1">
    <location>
        <begin position="127"/>
        <end position="193"/>
    </location>
</feature>
<dbReference type="Pfam" id="PF26107">
    <property type="entry name" value="BrxR_CTD"/>
    <property type="match status" value="1"/>
</dbReference>
<dbReference type="Pfam" id="PF13280">
    <property type="entry name" value="WYL"/>
    <property type="match status" value="1"/>
</dbReference>
<proteinExistence type="predicted"/>
<reference evidence="4 5" key="1">
    <citation type="submission" date="2019-11" db="EMBL/GenBank/DDBJ databases">
        <title>Novel Deefgea species.</title>
        <authorList>
            <person name="Han J.-H."/>
        </authorList>
    </citation>
    <scope>NUCLEOTIDE SEQUENCE [LARGE SCALE GENOMIC DNA]</scope>
    <source>
        <strain evidence="4 5">LMG 24817</strain>
    </source>
</reference>
<sequence>MSQDSFELSPLGTLSQGQLERLSFIDYRLIFVGELRRADLEERFGIAAAAATRDISCYRELAPANISYNPRAKIYQFSDSFKPLLPIQPERALAWLRQGIGDGISHVASLPVHADAALALSPPNIEKLAVLSRAIHQREALKVTYLSLNSGASVREIVPVALVDNAVRWHVRCYDRKNGRFGDFVVNRLKHIEPASQSPAEHELLANDNQWNQVINLVLVPHPNLKNPIAIEADYEMQNAKLNINVRAALAGYALQSWRVDCSHDHSQPSQQYHLWLSNSEILNGVESSSLIASYLKQGTAA</sequence>
<evidence type="ECO:0000259" key="3">
    <source>
        <dbReference type="Pfam" id="PF26109"/>
    </source>
</evidence>
<name>A0ABS2C913_9NEIS</name>
<feature type="domain" description="DNA-binding transcriptional repressor CapW C-terminal dimerisation" evidence="2">
    <location>
        <begin position="215"/>
        <end position="281"/>
    </location>
</feature>
<dbReference type="PIRSF" id="PIRSF015558">
    <property type="entry name" value="Txn_reg_DeoR_prd"/>
    <property type="match status" value="1"/>
</dbReference>
<accession>A0ABS2C913</accession>
<feature type="domain" description="DNA-binding transcriptional repressor CapW winged helix-turn-helix" evidence="3">
    <location>
        <begin position="18"/>
        <end position="96"/>
    </location>
</feature>
<dbReference type="InterPro" id="IPR026881">
    <property type="entry name" value="WYL_dom"/>
</dbReference>
<evidence type="ECO:0000313" key="5">
    <source>
        <dbReference type="Proteomes" id="UP001195660"/>
    </source>
</evidence>
<dbReference type="Pfam" id="PF26109">
    <property type="entry name" value="WHD_BrxR"/>
    <property type="match status" value="1"/>
</dbReference>
<gene>
    <name evidence="4" type="ORF">GM173_02970</name>
</gene>
<protein>
    <submittedName>
        <fullName evidence="4">WYL domain-containing protein</fullName>
    </submittedName>
</protein>
<organism evidence="4 5">
    <name type="scientific">Deefgea chitinilytica</name>
    <dbReference type="NCBI Taxonomy" id="570276"/>
    <lineage>
        <taxon>Bacteria</taxon>
        <taxon>Pseudomonadati</taxon>
        <taxon>Pseudomonadota</taxon>
        <taxon>Betaproteobacteria</taxon>
        <taxon>Neisseriales</taxon>
        <taxon>Chitinibacteraceae</taxon>
        <taxon>Deefgea</taxon>
    </lineage>
</organism>
<evidence type="ECO:0000259" key="1">
    <source>
        <dbReference type="Pfam" id="PF13280"/>
    </source>
</evidence>
<dbReference type="RefSeq" id="WP_203569832.1">
    <property type="nucleotide sequence ID" value="NZ_WOFE01000001.1"/>
</dbReference>
<dbReference type="PROSITE" id="PS52050">
    <property type="entry name" value="WYL"/>
    <property type="match status" value="1"/>
</dbReference>
<dbReference type="InterPro" id="IPR016634">
    <property type="entry name" value="CapW-like"/>
</dbReference>